<protein>
    <submittedName>
        <fullName evidence="2">Uncharacterized protein</fullName>
    </submittedName>
</protein>
<evidence type="ECO:0000313" key="3">
    <source>
        <dbReference type="EMBL" id="CAF1147861.1"/>
    </source>
</evidence>
<dbReference type="EMBL" id="CAJNOC010007828">
    <property type="protein sequence ID" value="CAF1105686.1"/>
    <property type="molecule type" value="Genomic_DNA"/>
</dbReference>
<name>A0A814PI69_9BILA</name>
<dbReference type="Proteomes" id="UP000663879">
    <property type="component" value="Unassembled WGS sequence"/>
</dbReference>
<proteinExistence type="predicted"/>
<feature type="region of interest" description="Disordered" evidence="1">
    <location>
        <begin position="1"/>
        <end position="29"/>
    </location>
</feature>
<dbReference type="EMBL" id="CAJNOC010011413">
    <property type="protein sequence ID" value="CAF1147861.1"/>
    <property type="molecule type" value="Genomic_DNA"/>
</dbReference>
<organism evidence="2 4">
    <name type="scientific">Brachionus calyciflorus</name>
    <dbReference type="NCBI Taxonomy" id="104777"/>
    <lineage>
        <taxon>Eukaryota</taxon>
        <taxon>Metazoa</taxon>
        <taxon>Spiralia</taxon>
        <taxon>Gnathifera</taxon>
        <taxon>Rotifera</taxon>
        <taxon>Eurotatoria</taxon>
        <taxon>Monogononta</taxon>
        <taxon>Pseudotrocha</taxon>
        <taxon>Ploima</taxon>
        <taxon>Brachionidae</taxon>
        <taxon>Brachionus</taxon>
    </lineage>
</organism>
<feature type="non-terminal residue" evidence="2">
    <location>
        <position position="1"/>
    </location>
</feature>
<feature type="compositionally biased region" description="Polar residues" evidence="1">
    <location>
        <begin position="1"/>
        <end position="12"/>
    </location>
</feature>
<comment type="caution">
    <text evidence="2">The sequence shown here is derived from an EMBL/GenBank/DDBJ whole genome shotgun (WGS) entry which is preliminary data.</text>
</comment>
<evidence type="ECO:0000313" key="4">
    <source>
        <dbReference type="Proteomes" id="UP000663879"/>
    </source>
</evidence>
<evidence type="ECO:0000313" key="2">
    <source>
        <dbReference type="EMBL" id="CAF1105686.1"/>
    </source>
</evidence>
<dbReference type="AlphaFoldDB" id="A0A814PI69"/>
<sequence length="50" mass="5409">NKEENLSSGFYDSTSSSSSTSSTSPNCNLKQTTNLLFNNLANKTKMESSL</sequence>
<evidence type="ECO:0000256" key="1">
    <source>
        <dbReference type="SAM" id="MobiDB-lite"/>
    </source>
</evidence>
<feature type="compositionally biased region" description="Low complexity" evidence="1">
    <location>
        <begin position="13"/>
        <end position="24"/>
    </location>
</feature>
<reference evidence="2" key="1">
    <citation type="submission" date="2021-02" db="EMBL/GenBank/DDBJ databases">
        <authorList>
            <person name="Nowell W R."/>
        </authorList>
    </citation>
    <scope>NUCLEOTIDE SEQUENCE</scope>
    <source>
        <strain evidence="2">Ploen Becks lab</strain>
    </source>
</reference>
<gene>
    <name evidence="2" type="ORF">OXX778_LOCUS21374</name>
    <name evidence="3" type="ORF">OXX778_LOCUS23170</name>
</gene>
<keyword evidence="4" id="KW-1185">Reference proteome</keyword>
<accession>A0A814PI69</accession>